<evidence type="ECO:0000313" key="3">
    <source>
        <dbReference type="Proteomes" id="UP000001261"/>
    </source>
</evidence>
<protein>
    <submittedName>
        <fullName evidence="2">GNAT family N-acetyltransferase</fullName>
    </submittedName>
</protein>
<dbReference type="KEGG" id="cim:CIMG_10473"/>
<dbReference type="InterPro" id="IPR000182">
    <property type="entry name" value="GNAT_dom"/>
</dbReference>
<evidence type="ECO:0000259" key="1">
    <source>
        <dbReference type="PROSITE" id="PS51186"/>
    </source>
</evidence>
<keyword evidence="3" id="KW-1185">Reference proteome</keyword>
<dbReference type="AlphaFoldDB" id="A0A0D8JTS5"/>
<dbReference type="InterPro" id="IPR053144">
    <property type="entry name" value="Acetyltransferase_Butenolide"/>
</dbReference>
<sequence>MHHLQEQPKEWSRSITDDKGEETQFVISTDRSLLSIPSIIAAFNEDYVYWARSVPESAMKQMLDNSVCFGIYKSTPAPNSDSGEPRNLEQIGLTRLITDCVTFIYLCDVYIHPEYQSCGLGTWLMGVIQEEMDKMQYLRRLMLMTRGDRTRTYYERLFGVEVMGKAGEAYVMGRLGAGNCV</sequence>
<feature type="domain" description="N-acetyltransferase" evidence="1">
    <location>
        <begin position="25"/>
        <end position="177"/>
    </location>
</feature>
<dbReference type="InParanoid" id="A0A0D8JTS5"/>
<reference evidence="3" key="2">
    <citation type="journal article" date="2010" name="Genome Res.">
        <title>Population genomic sequencing of Coccidioides fungi reveals recent hybridization and transposon control.</title>
        <authorList>
            <person name="Neafsey D.E."/>
            <person name="Barker B.M."/>
            <person name="Sharpton T.J."/>
            <person name="Stajich J.E."/>
            <person name="Park D.J."/>
            <person name="Whiston E."/>
            <person name="Hung C.-Y."/>
            <person name="McMahan C."/>
            <person name="White J."/>
            <person name="Sykes S."/>
            <person name="Heiman D."/>
            <person name="Young S."/>
            <person name="Zeng Q."/>
            <person name="Abouelleil A."/>
            <person name="Aftuck L."/>
            <person name="Bessette D."/>
            <person name="Brown A."/>
            <person name="FitzGerald M."/>
            <person name="Lui A."/>
            <person name="Macdonald J.P."/>
            <person name="Priest M."/>
            <person name="Orbach M.J."/>
            <person name="Galgiani J.N."/>
            <person name="Kirkland T.N."/>
            <person name="Cole G.T."/>
            <person name="Birren B.W."/>
            <person name="Henn M.R."/>
            <person name="Taylor J.W."/>
            <person name="Rounsley S.D."/>
        </authorList>
    </citation>
    <scope>GENOME REANNOTATION</scope>
    <source>
        <strain evidence="3">RS</strain>
    </source>
</reference>
<dbReference type="GeneID" id="4559455"/>
<organism evidence="2 3">
    <name type="scientific">Coccidioides immitis (strain RS)</name>
    <name type="common">Valley fever fungus</name>
    <dbReference type="NCBI Taxonomy" id="246410"/>
    <lineage>
        <taxon>Eukaryota</taxon>
        <taxon>Fungi</taxon>
        <taxon>Dikarya</taxon>
        <taxon>Ascomycota</taxon>
        <taxon>Pezizomycotina</taxon>
        <taxon>Eurotiomycetes</taxon>
        <taxon>Eurotiomycetidae</taxon>
        <taxon>Onygenales</taxon>
        <taxon>Onygenaceae</taxon>
        <taxon>Coccidioides</taxon>
    </lineage>
</organism>
<dbReference type="GO" id="GO:0016747">
    <property type="term" value="F:acyltransferase activity, transferring groups other than amino-acyl groups"/>
    <property type="evidence" value="ECO:0007669"/>
    <property type="project" value="InterPro"/>
</dbReference>
<dbReference type="PROSITE" id="PS51186">
    <property type="entry name" value="GNAT"/>
    <property type="match status" value="1"/>
</dbReference>
<dbReference type="VEuPathDB" id="FungiDB:CIMG_10473"/>
<dbReference type="OMA" id="DMELMVC"/>
<dbReference type="Pfam" id="PF00583">
    <property type="entry name" value="Acetyltransf_1"/>
    <property type="match status" value="1"/>
</dbReference>
<dbReference type="Proteomes" id="UP000001261">
    <property type="component" value="Unassembled WGS sequence"/>
</dbReference>
<reference evidence="3" key="1">
    <citation type="journal article" date="2009" name="Genome Res.">
        <title>Comparative genomic analyses of the human fungal pathogens Coccidioides and their relatives.</title>
        <authorList>
            <person name="Sharpton T.J."/>
            <person name="Stajich J.E."/>
            <person name="Rounsley S.D."/>
            <person name="Gardner M.J."/>
            <person name="Wortman J.R."/>
            <person name="Jordar V.S."/>
            <person name="Maiti R."/>
            <person name="Kodira C.D."/>
            <person name="Neafsey D.E."/>
            <person name="Zeng Q."/>
            <person name="Hung C.-Y."/>
            <person name="McMahan C."/>
            <person name="Muszewska A."/>
            <person name="Grynberg M."/>
            <person name="Mandel M.A."/>
            <person name="Kellner E.M."/>
            <person name="Barker B.M."/>
            <person name="Galgiani J.N."/>
            <person name="Orbach M.J."/>
            <person name="Kirkland T.N."/>
            <person name="Cole G.T."/>
            <person name="Henn M.R."/>
            <person name="Birren B.W."/>
            <person name="Taylor J.W."/>
        </authorList>
    </citation>
    <scope>NUCLEOTIDE SEQUENCE [LARGE SCALE GENOMIC DNA]</scope>
    <source>
        <strain evidence="3">RS</strain>
    </source>
</reference>
<dbReference type="CDD" id="cd04301">
    <property type="entry name" value="NAT_SF"/>
    <property type="match status" value="1"/>
</dbReference>
<proteinExistence type="predicted"/>
<name>A0A0D8JTS5_COCIM</name>
<dbReference type="EMBL" id="GG704911">
    <property type="protein sequence ID" value="KJF60371.1"/>
    <property type="molecule type" value="Genomic_DNA"/>
</dbReference>
<dbReference type="PANTHER" id="PTHR43233">
    <property type="entry name" value="FAMILY N-ACETYLTRANSFERASE, PUTATIVE (AFU_ORTHOLOGUE AFUA_6G03350)-RELATED"/>
    <property type="match status" value="1"/>
</dbReference>
<gene>
    <name evidence="2" type="ORF">CIMG_10473</name>
</gene>
<dbReference type="OrthoDB" id="10039976at2759"/>
<dbReference type="PANTHER" id="PTHR43233:SF1">
    <property type="entry name" value="FAMILY N-ACETYLTRANSFERASE, PUTATIVE (AFU_ORTHOLOGUE AFUA_6G03350)-RELATED"/>
    <property type="match status" value="1"/>
</dbReference>
<dbReference type="Gene3D" id="3.40.630.30">
    <property type="match status" value="1"/>
</dbReference>
<dbReference type="RefSeq" id="XP_012214218.1">
    <property type="nucleotide sequence ID" value="XM_012358795.1"/>
</dbReference>
<accession>A0A0D8JTS5</accession>
<evidence type="ECO:0000313" key="2">
    <source>
        <dbReference type="EMBL" id="KJF60371.1"/>
    </source>
</evidence>
<dbReference type="SUPFAM" id="SSF55729">
    <property type="entry name" value="Acyl-CoA N-acyltransferases (Nat)"/>
    <property type="match status" value="1"/>
</dbReference>
<dbReference type="InterPro" id="IPR016181">
    <property type="entry name" value="Acyl_CoA_acyltransferase"/>
</dbReference>